<dbReference type="Pfam" id="PF00941">
    <property type="entry name" value="FAD_binding_5"/>
    <property type="match status" value="1"/>
</dbReference>
<feature type="domain" description="FAD-binding PCMH-type" evidence="4">
    <location>
        <begin position="1"/>
        <end position="176"/>
    </location>
</feature>
<dbReference type="GO" id="GO:0016491">
    <property type="term" value="F:oxidoreductase activity"/>
    <property type="evidence" value="ECO:0007669"/>
    <property type="project" value="UniProtKB-KW"/>
</dbReference>
<dbReference type="OrthoDB" id="9793944at2"/>
<dbReference type="InterPro" id="IPR016169">
    <property type="entry name" value="FAD-bd_PCMH_sub2"/>
</dbReference>
<reference evidence="5 6" key="1">
    <citation type="journal article" date="2016" name="Int. J. Syst. Evol. Microbiol.">
        <title>Nocardioides albidus sp. nov., an actinobacterium isolated from garden soil.</title>
        <authorList>
            <person name="Singh H."/>
            <person name="Du J."/>
            <person name="Trinh H."/>
            <person name="Won K."/>
            <person name="Yang J.E."/>
            <person name="Yin C."/>
            <person name="Kook M."/>
            <person name="Yi T.H."/>
        </authorList>
    </citation>
    <scope>NUCLEOTIDE SEQUENCE [LARGE SCALE GENOMIC DNA]</scope>
    <source>
        <strain evidence="5 6">CCTCC AB 2015297</strain>
    </source>
</reference>
<dbReference type="InterPro" id="IPR036683">
    <property type="entry name" value="CO_DH_flav_C_dom_sf"/>
</dbReference>
<evidence type="ECO:0000256" key="2">
    <source>
        <dbReference type="ARBA" id="ARBA00022827"/>
    </source>
</evidence>
<dbReference type="RefSeq" id="WP_139622764.1">
    <property type="nucleotide sequence ID" value="NZ_VDMP01000023.1"/>
</dbReference>
<dbReference type="Pfam" id="PF03450">
    <property type="entry name" value="CO_deh_flav_C"/>
    <property type="match status" value="1"/>
</dbReference>
<dbReference type="PANTHER" id="PTHR42659:SF2">
    <property type="entry name" value="XANTHINE DEHYDROGENASE SUBUNIT C-RELATED"/>
    <property type="match status" value="1"/>
</dbReference>
<keyword evidence="3" id="KW-0560">Oxidoreductase</keyword>
<evidence type="ECO:0000259" key="4">
    <source>
        <dbReference type="PROSITE" id="PS51387"/>
    </source>
</evidence>
<dbReference type="InterPro" id="IPR036318">
    <property type="entry name" value="FAD-bd_PCMH-like_sf"/>
</dbReference>
<dbReference type="GO" id="GO:0071949">
    <property type="term" value="F:FAD binding"/>
    <property type="evidence" value="ECO:0007669"/>
    <property type="project" value="InterPro"/>
</dbReference>
<gene>
    <name evidence="5" type="ORF">FHP29_10205</name>
</gene>
<dbReference type="SMART" id="SM01092">
    <property type="entry name" value="CO_deh_flav_C"/>
    <property type="match status" value="1"/>
</dbReference>
<evidence type="ECO:0000256" key="1">
    <source>
        <dbReference type="ARBA" id="ARBA00022630"/>
    </source>
</evidence>
<dbReference type="Gene3D" id="3.30.465.10">
    <property type="match status" value="1"/>
</dbReference>
<dbReference type="SUPFAM" id="SSF56176">
    <property type="entry name" value="FAD-binding/transporter-associated domain-like"/>
    <property type="match status" value="1"/>
</dbReference>
<accession>A0A5C4VX20</accession>
<sequence length="288" mass="29848">MKPAPFDYVRPGSLEEALQALAGHPEAKVLAGGQSLVPLLSMRLAAPALLVDINDLPGLDHVRADADGVRIGALARHAAVLADPDVARVQPLVPLALADVAHATIRNRGTTVGSLVHADAAAEMPMVLRLLEGSIDVAGPGGRRTIPAAELYVGPLESSLHHDEIAVEAFFPALPAGSGVAFEEIARRHGDYAMCGVAAVVAVEGDRVVSARAGYLSVSDIPVVVDLTEALDGSVQPAALAAAADAALAQLDPETDIHATADYRAHLARVLTARVVTAAHDHAREEQR</sequence>
<dbReference type="InterPro" id="IPR051312">
    <property type="entry name" value="Diverse_Substr_Oxidored"/>
</dbReference>
<dbReference type="InterPro" id="IPR002346">
    <property type="entry name" value="Mopterin_DH_FAD-bd"/>
</dbReference>
<dbReference type="AlphaFoldDB" id="A0A5C4VX20"/>
<proteinExistence type="predicted"/>
<keyword evidence="6" id="KW-1185">Reference proteome</keyword>
<evidence type="ECO:0000313" key="6">
    <source>
        <dbReference type="Proteomes" id="UP000313231"/>
    </source>
</evidence>
<organism evidence="5 6">
    <name type="scientific">Nocardioides albidus</name>
    <dbReference type="NCBI Taxonomy" id="1517589"/>
    <lineage>
        <taxon>Bacteria</taxon>
        <taxon>Bacillati</taxon>
        <taxon>Actinomycetota</taxon>
        <taxon>Actinomycetes</taxon>
        <taxon>Propionibacteriales</taxon>
        <taxon>Nocardioidaceae</taxon>
        <taxon>Nocardioides</taxon>
    </lineage>
</organism>
<dbReference type="EMBL" id="VDMP01000023">
    <property type="protein sequence ID" value="TNM40418.1"/>
    <property type="molecule type" value="Genomic_DNA"/>
</dbReference>
<dbReference type="Proteomes" id="UP000313231">
    <property type="component" value="Unassembled WGS sequence"/>
</dbReference>
<dbReference type="InterPro" id="IPR016167">
    <property type="entry name" value="FAD-bd_PCMH_sub1"/>
</dbReference>
<protein>
    <submittedName>
        <fullName evidence="5">Xanthine dehydrogenase family protein subunit M</fullName>
    </submittedName>
</protein>
<evidence type="ECO:0000256" key="3">
    <source>
        <dbReference type="ARBA" id="ARBA00023002"/>
    </source>
</evidence>
<dbReference type="PROSITE" id="PS51387">
    <property type="entry name" value="FAD_PCMH"/>
    <property type="match status" value="1"/>
</dbReference>
<keyword evidence="1" id="KW-0285">Flavoprotein</keyword>
<dbReference type="InterPro" id="IPR005107">
    <property type="entry name" value="CO_DH_flav_C"/>
</dbReference>
<keyword evidence="2" id="KW-0274">FAD</keyword>
<comment type="caution">
    <text evidence="5">The sequence shown here is derived from an EMBL/GenBank/DDBJ whole genome shotgun (WGS) entry which is preliminary data.</text>
</comment>
<evidence type="ECO:0000313" key="5">
    <source>
        <dbReference type="EMBL" id="TNM40418.1"/>
    </source>
</evidence>
<dbReference type="InterPro" id="IPR016166">
    <property type="entry name" value="FAD-bd_PCMH"/>
</dbReference>
<dbReference type="SUPFAM" id="SSF55447">
    <property type="entry name" value="CO dehydrogenase flavoprotein C-terminal domain-like"/>
    <property type="match status" value="1"/>
</dbReference>
<dbReference type="Gene3D" id="3.30.390.50">
    <property type="entry name" value="CO dehydrogenase flavoprotein, C-terminal domain"/>
    <property type="match status" value="1"/>
</dbReference>
<dbReference type="PANTHER" id="PTHR42659">
    <property type="entry name" value="XANTHINE DEHYDROGENASE SUBUNIT C-RELATED"/>
    <property type="match status" value="1"/>
</dbReference>
<name>A0A5C4VX20_9ACTN</name>
<dbReference type="Gene3D" id="3.30.43.10">
    <property type="entry name" value="Uridine Diphospho-n-acetylenolpyruvylglucosamine Reductase, domain 2"/>
    <property type="match status" value="1"/>
</dbReference>